<keyword evidence="3" id="KW-1185">Reference proteome</keyword>
<name>A0ABT7VRY7_9GAMM</name>
<feature type="transmembrane region" description="Helical" evidence="1">
    <location>
        <begin position="62"/>
        <end position="87"/>
    </location>
</feature>
<proteinExistence type="predicted"/>
<dbReference type="Proteomes" id="UP001171945">
    <property type="component" value="Unassembled WGS sequence"/>
</dbReference>
<feature type="transmembrane region" description="Helical" evidence="1">
    <location>
        <begin position="6"/>
        <end position="26"/>
    </location>
</feature>
<feature type="transmembrane region" description="Helical" evidence="1">
    <location>
        <begin position="162"/>
        <end position="184"/>
    </location>
</feature>
<reference evidence="2" key="1">
    <citation type="submission" date="2023-06" db="EMBL/GenBank/DDBJ databases">
        <title>Uncultivated large filamentous bacteria from sulfidic sediments reveal new species and different genomic features in energy metabolism and defense.</title>
        <authorList>
            <person name="Fonseca A."/>
        </authorList>
    </citation>
    <scope>NUCLEOTIDE SEQUENCE</scope>
    <source>
        <strain evidence="2">HSG4</strain>
    </source>
</reference>
<keyword evidence="1" id="KW-1133">Transmembrane helix</keyword>
<gene>
    <name evidence="2" type="ORF">QUF54_02965</name>
</gene>
<protein>
    <submittedName>
        <fullName evidence="2">Uncharacterized protein</fullName>
    </submittedName>
</protein>
<organism evidence="2 3">
    <name type="scientific">Candidatus Marithioploca araucensis</name>
    <dbReference type="NCBI Taxonomy" id="70273"/>
    <lineage>
        <taxon>Bacteria</taxon>
        <taxon>Pseudomonadati</taxon>
        <taxon>Pseudomonadota</taxon>
        <taxon>Gammaproteobacteria</taxon>
        <taxon>Thiotrichales</taxon>
        <taxon>Thiotrichaceae</taxon>
        <taxon>Candidatus Marithioploca</taxon>
    </lineage>
</organism>
<sequence>MVPNDHLRAFICLFIVIMPLGNQALFSSTAYSLWHLLLALLLLAYVSPVTDEQHRLVWWSEIPLFIFLALAIYSHPLSFLALPLFFYNLVTQKGWQAKLFCAALIVITFSYLVVGVSPGNTNFHGQISITELLTSLRLIAERVVFEALFGNPLRVTALQLGYASWITVIVGLLTLILMIIGVLNRRPLRAKESR</sequence>
<comment type="caution">
    <text evidence="2">The sequence shown here is derived from an EMBL/GenBank/DDBJ whole genome shotgun (WGS) entry which is preliminary data.</text>
</comment>
<dbReference type="EMBL" id="JAUCGM010000107">
    <property type="protein sequence ID" value="MDM8562293.1"/>
    <property type="molecule type" value="Genomic_DNA"/>
</dbReference>
<evidence type="ECO:0000256" key="1">
    <source>
        <dbReference type="SAM" id="Phobius"/>
    </source>
</evidence>
<evidence type="ECO:0000313" key="3">
    <source>
        <dbReference type="Proteomes" id="UP001171945"/>
    </source>
</evidence>
<evidence type="ECO:0000313" key="2">
    <source>
        <dbReference type="EMBL" id="MDM8562293.1"/>
    </source>
</evidence>
<keyword evidence="1" id="KW-0472">Membrane</keyword>
<feature type="transmembrane region" description="Helical" evidence="1">
    <location>
        <begin position="33"/>
        <end position="50"/>
    </location>
</feature>
<feature type="transmembrane region" description="Helical" evidence="1">
    <location>
        <begin position="99"/>
        <end position="117"/>
    </location>
</feature>
<accession>A0ABT7VRY7</accession>
<keyword evidence="1" id="KW-0812">Transmembrane</keyword>